<dbReference type="GO" id="GO:0004190">
    <property type="term" value="F:aspartic-type endopeptidase activity"/>
    <property type="evidence" value="ECO:0007669"/>
    <property type="project" value="InterPro"/>
</dbReference>
<dbReference type="PROSITE" id="PS51767">
    <property type="entry name" value="PEPTIDASE_A1"/>
    <property type="match status" value="1"/>
</dbReference>
<dbReference type="Pfam" id="PF00026">
    <property type="entry name" value="Asp"/>
    <property type="match status" value="1"/>
</dbReference>
<dbReference type="OrthoDB" id="2563011at2759"/>
<dbReference type="PANTHER" id="PTHR47966">
    <property type="entry name" value="BETA-SITE APP-CLEAVING ENZYME, ISOFORM A-RELATED"/>
    <property type="match status" value="1"/>
</dbReference>
<comment type="caution">
    <text evidence="5">The sequence shown here is derived from an EMBL/GenBank/DDBJ whole genome shotgun (WGS) entry which is preliminary data.</text>
</comment>
<dbReference type="Gene3D" id="2.40.70.10">
    <property type="entry name" value="Acid Proteases"/>
    <property type="match status" value="2"/>
</dbReference>
<evidence type="ECO:0000259" key="4">
    <source>
        <dbReference type="PROSITE" id="PS51767"/>
    </source>
</evidence>
<feature type="region of interest" description="Disordered" evidence="2">
    <location>
        <begin position="450"/>
        <end position="539"/>
    </location>
</feature>
<accession>A0A1C7MQX9</accession>
<feature type="compositionally biased region" description="Polar residues" evidence="2">
    <location>
        <begin position="515"/>
        <end position="539"/>
    </location>
</feature>
<dbReference type="EMBL" id="LUGG01000001">
    <property type="protein sequence ID" value="OBZ79275.1"/>
    <property type="molecule type" value="Genomic_DNA"/>
</dbReference>
<evidence type="ECO:0000256" key="3">
    <source>
        <dbReference type="SAM" id="Phobius"/>
    </source>
</evidence>
<reference evidence="5 6" key="1">
    <citation type="submission" date="2016-03" db="EMBL/GenBank/DDBJ databases">
        <title>Whole genome sequencing of Grifola frondosa 9006-11.</title>
        <authorList>
            <person name="Min B."/>
            <person name="Park H."/>
            <person name="Kim J.-G."/>
            <person name="Cho H."/>
            <person name="Oh Y.-L."/>
            <person name="Kong W.-S."/>
            <person name="Choi I.-G."/>
        </authorList>
    </citation>
    <scope>NUCLEOTIDE SEQUENCE [LARGE SCALE GENOMIC DNA]</scope>
    <source>
        <strain evidence="5 6">9006-11</strain>
    </source>
</reference>
<evidence type="ECO:0000313" key="6">
    <source>
        <dbReference type="Proteomes" id="UP000092993"/>
    </source>
</evidence>
<dbReference type="GO" id="GO:0006508">
    <property type="term" value="P:proteolysis"/>
    <property type="evidence" value="ECO:0007669"/>
    <property type="project" value="InterPro"/>
</dbReference>
<protein>
    <recommendedName>
        <fullName evidence="4">Peptidase A1 domain-containing protein</fullName>
    </recommendedName>
</protein>
<keyword evidence="3" id="KW-1133">Transmembrane helix</keyword>
<dbReference type="SUPFAM" id="SSF50630">
    <property type="entry name" value="Acid proteases"/>
    <property type="match status" value="1"/>
</dbReference>
<dbReference type="InterPro" id="IPR021109">
    <property type="entry name" value="Peptidase_aspartic_dom_sf"/>
</dbReference>
<evidence type="ECO:0000256" key="1">
    <source>
        <dbReference type="ARBA" id="ARBA00007447"/>
    </source>
</evidence>
<keyword evidence="6" id="KW-1185">Reference proteome</keyword>
<organism evidence="5 6">
    <name type="scientific">Grifola frondosa</name>
    <name type="common">Maitake</name>
    <name type="synonym">Polyporus frondosus</name>
    <dbReference type="NCBI Taxonomy" id="5627"/>
    <lineage>
        <taxon>Eukaryota</taxon>
        <taxon>Fungi</taxon>
        <taxon>Dikarya</taxon>
        <taxon>Basidiomycota</taxon>
        <taxon>Agaricomycotina</taxon>
        <taxon>Agaricomycetes</taxon>
        <taxon>Polyporales</taxon>
        <taxon>Grifolaceae</taxon>
        <taxon>Grifola</taxon>
    </lineage>
</organism>
<sequence length="539" mass="56465">MIVIIVISSSRDISTCRLRASPMPSSTMTRLLTLCFVYAAPAVYAFTPPATVNIPLLFDSSGRYNAAASSTARNLTSQDGVSILGSSINGSVIKEDCTMATSNGSSWPYPNQTIVVANDQGIGTLFGNGVSGMVGLGTNKNIQTPSSGSYSAGFNDTIFGGWLNRNPGATNFSYGMDIHPPAIIPSASSSGLASNVNLGSGGGTLHWLQPDNSAYVNDQVVWRSVESSAASSSDSQQADWQVMLDGWSAKIGSSSAGNSASMLTNVDPFYPDIYMPLSQAQQIHDAITGAVLQSSLSTIPGQSQAWTVPCNTQISFTVNIGSQSFTVDQSILVVPQSDGTCVSVIEAWTSTNNTQYILGARFISQLYLVFNIPRDGTDQIGFAPRTQSKSRDIGAIVGGTVGGVAGVVALGLLAFYLIRRRQDNSFFKRAAYFEEEAKVARTVEPYVVGQGPPTPAQASHLAFGSPPMSPSAPLLGQLDTGAAVAPPSYEEASESGARSPTLPRDSKSGYLRRQTLMSTAGSPSATPNDTSEFSGSSAI</sequence>
<dbReference type="OMA" id="SVIKEDC"/>
<dbReference type="PANTHER" id="PTHR47966:SF51">
    <property type="entry name" value="BETA-SITE APP-CLEAVING ENZYME, ISOFORM A-RELATED"/>
    <property type="match status" value="1"/>
</dbReference>
<name>A0A1C7MQX9_GRIFR</name>
<dbReference type="InterPro" id="IPR033121">
    <property type="entry name" value="PEPTIDASE_A1"/>
</dbReference>
<keyword evidence="3" id="KW-0472">Membrane</keyword>
<proteinExistence type="inferred from homology"/>
<evidence type="ECO:0000256" key="2">
    <source>
        <dbReference type="SAM" id="MobiDB-lite"/>
    </source>
</evidence>
<gene>
    <name evidence="5" type="ORF">A0H81_00178</name>
</gene>
<feature type="transmembrane region" description="Helical" evidence="3">
    <location>
        <begin position="393"/>
        <end position="418"/>
    </location>
</feature>
<comment type="similarity">
    <text evidence="1">Belongs to the peptidase A1 family.</text>
</comment>
<dbReference type="Proteomes" id="UP000092993">
    <property type="component" value="Unassembled WGS sequence"/>
</dbReference>
<keyword evidence="3" id="KW-0812">Transmembrane</keyword>
<evidence type="ECO:0000313" key="5">
    <source>
        <dbReference type="EMBL" id="OBZ79275.1"/>
    </source>
</evidence>
<feature type="domain" description="Peptidase A1" evidence="4">
    <location>
        <begin position="19"/>
        <end position="383"/>
    </location>
</feature>
<dbReference type="STRING" id="5627.A0A1C7MQX9"/>
<dbReference type="InterPro" id="IPR001461">
    <property type="entry name" value="Aspartic_peptidase_A1"/>
</dbReference>
<dbReference type="AlphaFoldDB" id="A0A1C7MQX9"/>